<reference evidence="2" key="2">
    <citation type="submission" date="2021-09" db="EMBL/GenBank/DDBJ databases">
        <authorList>
            <person name="Jia N."/>
            <person name="Wang J."/>
            <person name="Shi W."/>
            <person name="Du L."/>
            <person name="Sun Y."/>
            <person name="Zhan W."/>
            <person name="Jiang J."/>
            <person name="Wang Q."/>
            <person name="Zhang B."/>
            <person name="Ji P."/>
            <person name="Sakyi L.B."/>
            <person name="Cui X."/>
            <person name="Yuan T."/>
            <person name="Jiang B."/>
            <person name="Yang W."/>
            <person name="Lam T.T.-Y."/>
            <person name="Chang Q."/>
            <person name="Ding S."/>
            <person name="Wang X."/>
            <person name="Zhu J."/>
            <person name="Ruan X."/>
            <person name="Zhao L."/>
            <person name="Wei J."/>
            <person name="Que T."/>
            <person name="Du C."/>
            <person name="Cheng J."/>
            <person name="Dai P."/>
            <person name="Han X."/>
            <person name="Huang E."/>
            <person name="Gao Y."/>
            <person name="Liu J."/>
            <person name="Shao H."/>
            <person name="Ye R."/>
            <person name="Li L."/>
            <person name="Wei W."/>
            <person name="Wang X."/>
            <person name="Wang C."/>
            <person name="Huo Q."/>
            <person name="Li W."/>
            <person name="Guo W."/>
            <person name="Chen H."/>
            <person name="Chen S."/>
            <person name="Zhou L."/>
            <person name="Zhou L."/>
            <person name="Ni X."/>
            <person name="Tian J."/>
            <person name="Zhou Y."/>
            <person name="Sheng Y."/>
            <person name="Liu T."/>
            <person name="Pan Y."/>
            <person name="Xia L."/>
            <person name="Li J."/>
            <person name="Zhao F."/>
            <person name="Cao W."/>
        </authorList>
    </citation>
    <scope>NUCLEOTIDE SEQUENCE</scope>
    <source>
        <strain evidence="2">Rsan-2018</strain>
        <tissue evidence="2">Larvae</tissue>
    </source>
</reference>
<accession>A0A9D4Q6K6</accession>
<protein>
    <submittedName>
        <fullName evidence="2">Uncharacterized protein</fullName>
    </submittedName>
</protein>
<evidence type="ECO:0000256" key="1">
    <source>
        <dbReference type="SAM" id="MobiDB-lite"/>
    </source>
</evidence>
<name>A0A9D4Q6K6_RHISA</name>
<dbReference type="AlphaFoldDB" id="A0A9D4Q6K6"/>
<reference evidence="2" key="1">
    <citation type="journal article" date="2020" name="Cell">
        <title>Large-Scale Comparative Analyses of Tick Genomes Elucidate Their Genetic Diversity and Vector Capacities.</title>
        <authorList>
            <consortium name="Tick Genome and Microbiome Consortium (TIGMIC)"/>
            <person name="Jia N."/>
            <person name="Wang J."/>
            <person name="Shi W."/>
            <person name="Du L."/>
            <person name="Sun Y."/>
            <person name="Zhan W."/>
            <person name="Jiang J.F."/>
            <person name="Wang Q."/>
            <person name="Zhang B."/>
            <person name="Ji P."/>
            <person name="Bell-Sakyi L."/>
            <person name="Cui X.M."/>
            <person name="Yuan T.T."/>
            <person name="Jiang B.G."/>
            <person name="Yang W.F."/>
            <person name="Lam T.T."/>
            <person name="Chang Q.C."/>
            <person name="Ding S.J."/>
            <person name="Wang X.J."/>
            <person name="Zhu J.G."/>
            <person name="Ruan X.D."/>
            <person name="Zhao L."/>
            <person name="Wei J.T."/>
            <person name="Ye R.Z."/>
            <person name="Que T.C."/>
            <person name="Du C.H."/>
            <person name="Zhou Y.H."/>
            <person name="Cheng J.X."/>
            <person name="Dai P.F."/>
            <person name="Guo W.B."/>
            <person name="Han X.H."/>
            <person name="Huang E.J."/>
            <person name="Li L.F."/>
            <person name="Wei W."/>
            <person name="Gao Y.C."/>
            <person name="Liu J.Z."/>
            <person name="Shao H.Z."/>
            <person name="Wang X."/>
            <person name="Wang C.C."/>
            <person name="Yang T.C."/>
            <person name="Huo Q.B."/>
            <person name="Li W."/>
            <person name="Chen H.Y."/>
            <person name="Chen S.E."/>
            <person name="Zhou L.G."/>
            <person name="Ni X.B."/>
            <person name="Tian J.H."/>
            <person name="Sheng Y."/>
            <person name="Liu T."/>
            <person name="Pan Y.S."/>
            <person name="Xia L.Y."/>
            <person name="Li J."/>
            <person name="Zhao F."/>
            <person name="Cao W.C."/>
        </authorList>
    </citation>
    <scope>NUCLEOTIDE SEQUENCE</scope>
    <source>
        <strain evidence="2">Rsan-2018</strain>
    </source>
</reference>
<dbReference type="Proteomes" id="UP000821837">
    <property type="component" value="Unassembled WGS sequence"/>
</dbReference>
<sequence length="190" mass="20167">MLSARNRTAGQATLRDVLLATPPHVVVGRPQHGRPRSLAGTWVAGVRRFGPLSCVCRCFGSSPATKHLATGAAQTSPRTCSAQPSPDVDHWPPVSNHRGLPGASRTSSGTRYSQPSADANKDLSVSSHRNHRGSSRTPPSKNCSLTSPGTSRDSPVTNSRHLHEGGTQTTPSLGRRYPSRKNPARDKAAN</sequence>
<feature type="compositionally biased region" description="Polar residues" evidence="1">
    <location>
        <begin position="75"/>
        <end position="84"/>
    </location>
</feature>
<feature type="compositionally biased region" description="Polar residues" evidence="1">
    <location>
        <begin position="135"/>
        <end position="159"/>
    </location>
</feature>
<feature type="region of interest" description="Disordered" evidence="1">
    <location>
        <begin position="75"/>
        <end position="190"/>
    </location>
</feature>
<organism evidence="2 3">
    <name type="scientific">Rhipicephalus sanguineus</name>
    <name type="common">Brown dog tick</name>
    <name type="synonym">Ixodes sanguineus</name>
    <dbReference type="NCBI Taxonomy" id="34632"/>
    <lineage>
        <taxon>Eukaryota</taxon>
        <taxon>Metazoa</taxon>
        <taxon>Ecdysozoa</taxon>
        <taxon>Arthropoda</taxon>
        <taxon>Chelicerata</taxon>
        <taxon>Arachnida</taxon>
        <taxon>Acari</taxon>
        <taxon>Parasitiformes</taxon>
        <taxon>Ixodida</taxon>
        <taxon>Ixodoidea</taxon>
        <taxon>Ixodidae</taxon>
        <taxon>Rhipicephalinae</taxon>
        <taxon>Rhipicephalus</taxon>
        <taxon>Rhipicephalus</taxon>
    </lineage>
</organism>
<keyword evidence="3" id="KW-1185">Reference proteome</keyword>
<proteinExistence type="predicted"/>
<feature type="compositionally biased region" description="Polar residues" evidence="1">
    <location>
        <begin position="104"/>
        <end position="127"/>
    </location>
</feature>
<gene>
    <name evidence="2" type="ORF">HPB52_013204</name>
</gene>
<evidence type="ECO:0000313" key="2">
    <source>
        <dbReference type="EMBL" id="KAH7968960.1"/>
    </source>
</evidence>
<dbReference type="EMBL" id="JABSTV010001248">
    <property type="protein sequence ID" value="KAH7968960.1"/>
    <property type="molecule type" value="Genomic_DNA"/>
</dbReference>
<evidence type="ECO:0000313" key="3">
    <source>
        <dbReference type="Proteomes" id="UP000821837"/>
    </source>
</evidence>
<comment type="caution">
    <text evidence="2">The sequence shown here is derived from an EMBL/GenBank/DDBJ whole genome shotgun (WGS) entry which is preliminary data.</text>
</comment>
<dbReference type="VEuPathDB" id="VectorBase:RSAN_025828"/>